<name>A0A6M4JBN1_9MOLU</name>
<dbReference type="KEGG" id="mmir:HLA87_01645"/>
<evidence type="ECO:0000313" key="1">
    <source>
        <dbReference type="EMBL" id="QJR43487.1"/>
    </source>
</evidence>
<accession>A0A6M4JBN1</accession>
<dbReference type="NCBIfam" id="NF046004">
    <property type="entry name" value="ICE_Mbov_0401"/>
    <property type="match status" value="1"/>
</dbReference>
<protein>
    <submittedName>
        <fullName evidence="1">Integrative conjugal element protein</fullName>
    </submittedName>
</protein>
<dbReference type="AlphaFoldDB" id="A0A6M4JBN1"/>
<dbReference type="Proteomes" id="UP000500686">
    <property type="component" value="Chromosome"/>
</dbReference>
<gene>
    <name evidence="1" type="ORF">HLA87_01645</name>
</gene>
<organism evidence="1 2">
    <name type="scientific">Mycoplasma miroungigenitalium</name>
    <dbReference type="NCBI Taxonomy" id="754515"/>
    <lineage>
        <taxon>Bacteria</taxon>
        <taxon>Bacillati</taxon>
        <taxon>Mycoplasmatota</taxon>
        <taxon>Mollicutes</taxon>
        <taxon>Mycoplasmataceae</taxon>
        <taxon>Mycoplasma</taxon>
    </lineage>
</organism>
<evidence type="ECO:0000313" key="2">
    <source>
        <dbReference type="Proteomes" id="UP000500686"/>
    </source>
</evidence>
<proteinExistence type="predicted"/>
<reference evidence="1 2" key="1">
    <citation type="submission" date="2020-05" db="EMBL/GenBank/DDBJ databases">
        <title>Novel Mycoplasma species detected in Mirounga angustirostris (northern elephant seal) from the USA.</title>
        <authorList>
            <person name="Volokhov D.V."/>
        </authorList>
    </citation>
    <scope>NUCLEOTIDE SEQUENCE [LARGE SCALE GENOMIC DNA]</scope>
    <source>
        <strain evidence="1 2">Mirounga ES2806-GEN</strain>
    </source>
</reference>
<keyword evidence="2" id="KW-1185">Reference proteome</keyword>
<dbReference type="RefSeq" id="WP_171111283.1">
    <property type="nucleotide sequence ID" value="NZ_CP053096.1"/>
</dbReference>
<dbReference type="EMBL" id="CP053096">
    <property type="protein sequence ID" value="QJR43487.1"/>
    <property type="molecule type" value="Genomic_DNA"/>
</dbReference>
<sequence>MNYEINIFSNELDLRKYYFNKARELNFAEEEFRNKIRFEKYPDWKIAKQKTHKWITMGGSFELNYTMYEYLDNRGKKRRITYYHDVIIERLKRSKYDFDLIKFCIISDLNNQSLPSELIPLKPSKQLLYEMKKRFKIDEQIDIQNNKKYLENANRFKLRNQKKIHVEIDDLFTRFQGIKYRPKMRVREVILHTNFLSKNAAKKHYQNSSAICYFFTKNLQDKSSKNELTNLENFFNKEFKKLNICRKKTVLKGDGAIWMGDFASKIKVKYSLDYFHLVKKINDTFGFGKFNSKDNKQLYKSWFSTTFGARWVDLFGAIFDKKYALNYHNYETLKQTFLNEANDLGVDKKYIREAKLLFKYIKNHVNNIWNNEGKIVLNKSYTEHFVYHSFKKHIKKPNALFSKKHIKTKVIYKNLLRNIATIFNDIG</sequence>